<dbReference type="EMBL" id="CAKLDI010000002">
    <property type="protein sequence ID" value="CAH0535104.1"/>
    <property type="molecule type" value="Genomic_DNA"/>
</dbReference>
<dbReference type="RefSeq" id="WP_237467964.1">
    <property type="nucleotide sequence ID" value="NZ_CAKLDI010000002.1"/>
</dbReference>
<feature type="transmembrane region" description="Helical" evidence="1">
    <location>
        <begin position="41"/>
        <end position="60"/>
    </location>
</feature>
<organism evidence="2 3">
    <name type="scientific">Vibrio stylophorae</name>
    <dbReference type="NCBI Taxonomy" id="659351"/>
    <lineage>
        <taxon>Bacteria</taxon>
        <taxon>Pseudomonadati</taxon>
        <taxon>Pseudomonadota</taxon>
        <taxon>Gammaproteobacteria</taxon>
        <taxon>Vibrionales</taxon>
        <taxon>Vibrionaceae</taxon>
        <taxon>Vibrio</taxon>
    </lineage>
</organism>
<feature type="transmembrane region" description="Helical" evidence="1">
    <location>
        <begin position="81"/>
        <end position="101"/>
    </location>
</feature>
<dbReference type="Pfam" id="PF20398">
    <property type="entry name" value="DUF6691"/>
    <property type="match status" value="1"/>
</dbReference>
<dbReference type="Proteomes" id="UP000838672">
    <property type="component" value="Unassembled WGS sequence"/>
</dbReference>
<keyword evidence="1" id="KW-0472">Membrane</keyword>
<reference evidence="2" key="1">
    <citation type="submission" date="2021-11" db="EMBL/GenBank/DDBJ databases">
        <authorList>
            <person name="Rodrigo-Torres L."/>
            <person name="Arahal R. D."/>
            <person name="Lucena T."/>
        </authorList>
    </citation>
    <scope>NUCLEOTIDE SEQUENCE</scope>
    <source>
        <strain evidence="2">CECT 7929</strain>
    </source>
</reference>
<keyword evidence="1" id="KW-0812">Transmembrane</keyword>
<comment type="caution">
    <text evidence="2">The sequence shown here is derived from an EMBL/GenBank/DDBJ whole genome shotgun (WGS) entry which is preliminary data.</text>
</comment>
<proteinExistence type="predicted"/>
<sequence length="144" mass="15662">MKQLIALLSGLLFGAGMVVSQMVDPQKVTGFLDLFGAWDPQLAFVMAGAIATFMPIYHWLIKPRSHALLGDEMPQFSQGKVTPSLLVGSALFGLGWGMLGICPGPAVTAFSFHSPVLYLFVVGMIAAMWLPSAWFQKRRCPMKS</sequence>
<dbReference type="InterPro" id="IPR046513">
    <property type="entry name" value="DUF6691"/>
</dbReference>
<evidence type="ECO:0000256" key="1">
    <source>
        <dbReference type="SAM" id="Phobius"/>
    </source>
</evidence>
<name>A0ABM8ZWU7_9VIBR</name>
<evidence type="ECO:0000313" key="2">
    <source>
        <dbReference type="EMBL" id="CAH0535104.1"/>
    </source>
</evidence>
<gene>
    <name evidence="2" type="ORF">VST7929_02765</name>
</gene>
<keyword evidence="3" id="KW-1185">Reference proteome</keyword>
<protein>
    <recommendedName>
        <fullName evidence="4">YeeE/YedE family protein</fullName>
    </recommendedName>
</protein>
<accession>A0ABM8ZWU7</accession>
<feature type="transmembrane region" description="Helical" evidence="1">
    <location>
        <begin position="116"/>
        <end position="135"/>
    </location>
</feature>
<keyword evidence="1" id="KW-1133">Transmembrane helix</keyword>
<evidence type="ECO:0008006" key="4">
    <source>
        <dbReference type="Google" id="ProtNLM"/>
    </source>
</evidence>
<evidence type="ECO:0000313" key="3">
    <source>
        <dbReference type="Proteomes" id="UP000838672"/>
    </source>
</evidence>